<dbReference type="InterPro" id="IPR002182">
    <property type="entry name" value="NB-ARC"/>
</dbReference>
<dbReference type="eggNOG" id="KOG4658">
    <property type="taxonomic scope" value="Eukaryota"/>
</dbReference>
<dbReference type="FunFam" id="1.10.8.430:FF:000003">
    <property type="entry name" value="Probable disease resistance protein At5g66910"/>
    <property type="match status" value="1"/>
</dbReference>
<dbReference type="PANTHER" id="PTHR33463">
    <property type="entry name" value="NB-ARC DOMAIN-CONTAINING PROTEIN-RELATED"/>
    <property type="match status" value="1"/>
</dbReference>
<dbReference type="Pfam" id="PF23247">
    <property type="entry name" value="LRR_RPS2"/>
    <property type="match status" value="1"/>
</dbReference>
<feature type="domain" description="NB-ARC" evidence="8">
    <location>
        <begin position="167"/>
        <end position="325"/>
    </location>
</feature>
<evidence type="ECO:0000259" key="8">
    <source>
        <dbReference type="Pfam" id="PF00931"/>
    </source>
</evidence>
<dbReference type="InterPro" id="IPR036388">
    <property type="entry name" value="WH-like_DNA-bd_sf"/>
</dbReference>
<dbReference type="InterPro" id="IPR058922">
    <property type="entry name" value="WHD_DRP"/>
</dbReference>
<keyword evidence="4" id="KW-0547">Nucleotide-binding</keyword>
<dbReference type="InterPro" id="IPR050905">
    <property type="entry name" value="Plant_NBS-LRR"/>
</dbReference>
<dbReference type="Pfam" id="PF23559">
    <property type="entry name" value="WHD_DRP"/>
    <property type="match status" value="1"/>
</dbReference>
<feature type="domain" description="Disease resistance protein winged helix" evidence="10">
    <location>
        <begin position="411"/>
        <end position="479"/>
    </location>
</feature>
<dbReference type="SUPFAM" id="SSF52540">
    <property type="entry name" value="P-loop containing nucleoside triphosphate hydrolases"/>
    <property type="match status" value="1"/>
</dbReference>
<evidence type="ECO:0000256" key="1">
    <source>
        <dbReference type="ARBA" id="ARBA00008894"/>
    </source>
</evidence>
<keyword evidence="2" id="KW-0433">Leucine-rich repeat</keyword>
<evidence type="ECO:0000259" key="9">
    <source>
        <dbReference type="Pfam" id="PF23247"/>
    </source>
</evidence>
<dbReference type="PaxDb" id="29760-VIT_09s0002g03840.t01"/>
<reference evidence="12" key="1">
    <citation type="journal article" date="2007" name="Nature">
        <title>The grapevine genome sequence suggests ancestral hexaploidization in major angiosperm phyla.</title>
        <authorList>
            <consortium name="The French-Italian Public Consortium for Grapevine Genome Characterization."/>
            <person name="Jaillon O."/>
            <person name="Aury J.-M."/>
            <person name="Noel B."/>
            <person name="Policriti A."/>
            <person name="Clepet C."/>
            <person name="Casagrande A."/>
            <person name="Choisne N."/>
            <person name="Aubourg S."/>
            <person name="Vitulo N."/>
            <person name="Jubin C."/>
            <person name="Vezzi A."/>
            <person name="Legeai F."/>
            <person name="Hugueney P."/>
            <person name="Dasilva C."/>
            <person name="Horner D."/>
            <person name="Mica E."/>
            <person name="Jublot D."/>
            <person name="Poulain J."/>
            <person name="Bruyere C."/>
            <person name="Billault A."/>
            <person name="Segurens B."/>
            <person name="Gouyvenoux M."/>
            <person name="Ugarte E."/>
            <person name="Cattonaro F."/>
            <person name="Anthouard V."/>
            <person name="Vico V."/>
            <person name="Del Fabbro C."/>
            <person name="Alaux M."/>
            <person name="Di Gaspero G."/>
            <person name="Dumas V."/>
            <person name="Felice N."/>
            <person name="Paillard S."/>
            <person name="Juman I."/>
            <person name="Moroldo M."/>
            <person name="Scalabrin S."/>
            <person name="Canaguier A."/>
            <person name="Le Clainche I."/>
            <person name="Malacrida G."/>
            <person name="Durand E."/>
            <person name="Pesole G."/>
            <person name="Laucou V."/>
            <person name="Chatelet P."/>
            <person name="Merdinoglu D."/>
            <person name="Delledonne M."/>
            <person name="Pezzotti M."/>
            <person name="Lecharny A."/>
            <person name="Scarpelli C."/>
            <person name="Artiguenave F."/>
            <person name="Pe M.E."/>
            <person name="Valle G."/>
            <person name="Morgante M."/>
            <person name="Caboche M."/>
            <person name="Adam-Blondon A.-F."/>
            <person name="Weissenbach J."/>
            <person name="Quetier F."/>
            <person name="Wincker P."/>
        </authorList>
    </citation>
    <scope>NUCLEOTIDE SEQUENCE [LARGE SCALE GENOMIC DNA]</scope>
    <source>
        <strain evidence="12">cv. Pinot noir / PN40024</strain>
    </source>
</reference>
<dbReference type="GO" id="GO:0098542">
    <property type="term" value="P:defense response to other organism"/>
    <property type="evidence" value="ECO:0000318"/>
    <property type="project" value="GO_Central"/>
</dbReference>
<dbReference type="FunFam" id="3.40.50.300:FF:001091">
    <property type="entry name" value="Probable disease resistance protein At1g61300"/>
    <property type="match status" value="1"/>
</dbReference>
<evidence type="ECO:0000256" key="3">
    <source>
        <dbReference type="ARBA" id="ARBA00022737"/>
    </source>
</evidence>
<evidence type="ECO:0000313" key="12">
    <source>
        <dbReference type="Proteomes" id="UP000009183"/>
    </source>
</evidence>
<evidence type="ECO:0000256" key="6">
    <source>
        <dbReference type="ARBA" id="ARBA00022840"/>
    </source>
</evidence>
<evidence type="ECO:0000256" key="2">
    <source>
        <dbReference type="ARBA" id="ARBA00022614"/>
    </source>
</evidence>
<keyword evidence="6" id="KW-0067">ATP-binding</keyword>
<dbReference type="Gene3D" id="3.40.50.300">
    <property type="entry name" value="P-loop containing nucleotide triphosphate hydrolases"/>
    <property type="match status" value="1"/>
</dbReference>
<dbReference type="PANTHER" id="PTHR33463:SF220">
    <property type="entry name" value="NB-ARC DOMAIN-CONTAINING PROTEIN"/>
    <property type="match status" value="1"/>
</dbReference>
<dbReference type="Pfam" id="PF00931">
    <property type="entry name" value="NB-ARC"/>
    <property type="match status" value="1"/>
</dbReference>
<dbReference type="OrthoDB" id="664960at2759"/>
<evidence type="ECO:0000259" key="10">
    <source>
        <dbReference type="Pfam" id="PF23559"/>
    </source>
</evidence>
<dbReference type="InterPro" id="IPR042197">
    <property type="entry name" value="Apaf_helical"/>
</dbReference>
<dbReference type="FunFam" id="1.10.10.10:FF:000322">
    <property type="entry name" value="Probable disease resistance protein At1g63360"/>
    <property type="match status" value="1"/>
</dbReference>
<dbReference type="HOGENOM" id="CLU_000427_4_0_1"/>
<dbReference type="Gene3D" id="1.10.8.430">
    <property type="entry name" value="Helical domain of apoptotic protease-activating factors"/>
    <property type="match status" value="1"/>
</dbReference>
<dbReference type="InterPro" id="IPR057135">
    <property type="entry name" value="At4g27190-like_LRR"/>
</dbReference>
<dbReference type="InterPro" id="IPR032675">
    <property type="entry name" value="LRR_dom_sf"/>
</dbReference>
<sequence length="924" mass="106059">MDCVSPILDVVTRLWDCTAKHAVSIRDLQQNMDSLRNAMQELRDVHDDVNRRVEREEQRQMRRTNEVNGWLHRVQVMEKEVNEILQKGDQEIQKKCIGTSCPRNCRSRYKLGKKASEMFGALTDLRNKGRFDVVADSLPQAPVDERPLEKTVGLDLMYAEVCRCIQDEQLGIIGLYGMGGAGKTTLMTKVNNEFIRASKDFEIAIWVVVSRPASVGKVQEVIRNKLDIPDNRWRDRAGYEKAVEIFNVLKAKRFVMLLDDVWERLDLHKVGVPPPDSQNKSKVILTTRSLDVCRDMEAQKSIKVECLTEQEAMNLFKEKVGETTLNSHPDIPQFAEIAAKECKGLPLALVTIGRAMARKNTPQEWERAIQMLKTYPSKFSGMGDHVFPILKFSYDNLSDDTIKACFLYLAIFREDYEIRDDDLIFLWIGEGFLDECDNIDEAFNQGHDMIEHLKTACLFESSDEYYHKVKMHDVIRDMALWLSTTYSGNKNKILVEENNTVKAHRISKWKEAQRISFWTKSPLELTVPLYFPKLLTLIVRSKSGNFQTFTDRFFSSGFFHFMPIIKVLDLSGTMITELPTGIGNLVTLEYLNLTGTLVTELSAELKTLKRIRYLVLDDMPYLQIIPSEVISNLSMMRIFLVGFSYSLVEEKASHSPKEEGPDYSREDYEALYLWENNKALLEELEGLEHINWVYFPIVGALSFQKLLSSQKLQNVMRGLGLGKLEGMTSLQLPRMKHLDNLKICECRELQKIEVDLEKEGGQGFVADYMPDSNFYSLREVNIDQLPKLLDLTWIIYIPSLEQLFVHECESMEEVIGDASGVPQNLGIFSRLKGLNLHNLPNLRSISRRALSFPSLRYLQVRECPNLRKLPLDSNSARNMEKLHSFLLPPLYLLSPMLSQEKFLKNTLAQLKLLAIVESLDALCA</sequence>
<dbReference type="GO" id="GO:0005524">
    <property type="term" value="F:ATP binding"/>
    <property type="evidence" value="ECO:0007669"/>
    <property type="project" value="UniProtKB-KW"/>
</dbReference>
<evidence type="ECO:0000256" key="5">
    <source>
        <dbReference type="ARBA" id="ARBA00022821"/>
    </source>
</evidence>
<keyword evidence="5" id="KW-0611">Plant defense</keyword>
<dbReference type="SUPFAM" id="SSF52058">
    <property type="entry name" value="L domain-like"/>
    <property type="match status" value="1"/>
</dbReference>
<accession>F6HYB9</accession>
<proteinExistence type="inferred from homology"/>
<evidence type="ECO:0000256" key="4">
    <source>
        <dbReference type="ARBA" id="ARBA00022741"/>
    </source>
</evidence>
<dbReference type="PRINTS" id="PR00364">
    <property type="entry name" value="DISEASERSIST"/>
</dbReference>
<keyword evidence="12" id="KW-1185">Reference proteome</keyword>
<protein>
    <submittedName>
        <fullName evidence="11">Uncharacterized protein</fullName>
    </submittedName>
</protein>
<dbReference type="EMBL" id="FN596494">
    <property type="protein sequence ID" value="CCB59442.1"/>
    <property type="molecule type" value="Genomic_DNA"/>
</dbReference>
<dbReference type="InParanoid" id="F6HYB9"/>
<keyword evidence="7" id="KW-0175">Coiled coil</keyword>
<evidence type="ECO:0000313" key="11">
    <source>
        <dbReference type="EMBL" id="CCB59442.1"/>
    </source>
</evidence>
<keyword evidence="3" id="KW-0677">Repeat</keyword>
<organism evidence="11 12">
    <name type="scientific">Vitis vinifera</name>
    <name type="common">Grape</name>
    <dbReference type="NCBI Taxonomy" id="29760"/>
    <lineage>
        <taxon>Eukaryota</taxon>
        <taxon>Viridiplantae</taxon>
        <taxon>Streptophyta</taxon>
        <taxon>Embryophyta</taxon>
        <taxon>Tracheophyta</taxon>
        <taxon>Spermatophyta</taxon>
        <taxon>Magnoliopsida</taxon>
        <taxon>eudicotyledons</taxon>
        <taxon>Gunneridae</taxon>
        <taxon>Pentapetalae</taxon>
        <taxon>rosids</taxon>
        <taxon>Vitales</taxon>
        <taxon>Vitaceae</taxon>
        <taxon>Viteae</taxon>
        <taxon>Vitis</taxon>
    </lineage>
</organism>
<feature type="domain" description="Disease resistance protein At4g27190-like leucine-rich repeats" evidence="9">
    <location>
        <begin position="797"/>
        <end position="884"/>
    </location>
</feature>
<dbReference type="Proteomes" id="UP000009183">
    <property type="component" value="Chromosome 9"/>
</dbReference>
<dbReference type="Gene3D" id="1.10.10.10">
    <property type="entry name" value="Winged helix-like DNA-binding domain superfamily/Winged helix DNA-binding domain"/>
    <property type="match status" value="1"/>
</dbReference>
<evidence type="ECO:0000256" key="7">
    <source>
        <dbReference type="SAM" id="Coils"/>
    </source>
</evidence>
<dbReference type="GO" id="GO:0043531">
    <property type="term" value="F:ADP binding"/>
    <property type="evidence" value="ECO:0007669"/>
    <property type="project" value="InterPro"/>
</dbReference>
<comment type="similarity">
    <text evidence="1">Belongs to the disease resistance NB-LRR family.</text>
</comment>
<feature type="coiled-coil region" evidence="7">
    <location>
        <begin position="25"/>
        <end position="59"/>
    </location>
</feature>
<name>F6HYB9_VITVI</name>
<dbReference type="Gene3D" id="3.80.10.10">
    <property type="entry name" value="Ribonuclease Inhibitor"/>
    <property type="match status" value="2"/>
</dbReference>
<gene>
    <name evidence="11" type="ordered locus">VIT_09s0002g03840</name>
</gene>
<dbReference type="AlphaFoldDB" id="F6HYB9"/>
<dbReference type="InterPro" id="IPR027417">
    <property type="entry name" value="P-loop_NTPase"/>
</dbReference>